<dbReference type="EMBL" id="CP048620">
    <property type="protein sequence ID" value="QPJ66327.1"/>
    <property type="molecule type" value="Genomic_DNA"/>
</dbReference>
<dbReference type="AlphaFoldDB" id="A0A7T0C4D6"/>
<dbReference type="InterPro" id="IPR026002">
    <property type="entry name" value="ATC_hydrolase-like"/>
</dbReference>
<sequence>MTEENETTAEDYGLKIDPLLDLLDTDENPVDKGKIREAFVSLWEFEKASELEPTDQYLTTVALFIYTSHNILNDHNIRQDRARKYILEALRKWKSEEMEAGVAKEKATDNPFKAFVENNIEKIDEIYSWENFLLEHKKSDEKEWTYKMKKCWFAQFFIRFGRTDYIETACGFDQLPAQAREEYVDLKLNNNFMKLGAYCQFRYTPKKDS</sequence>
<proteinExistence type="predicted"/>
<dbReference type="Pfam" id="PF14196">
    <property type="entry name" value="ATC_hydrolase"/>
    <property type="match status" value="1"/>
</dbReference>
<name>A0A7T0C4D6_9BACT</name>
<dbReference type="Proteomes" id="UP000594464">
    <property type="component" value="Chromosome"/>
</dbReference>
<dbReference type="KEGG" id="nva:G3M78_13360"/>
<reference evidence="2" key="1">
    <citation type="submission" date="2020-02" db="EMBL/GenBank/DDBJ databases">
        <title>Genomic and physiological characterization of two novel Nitrospinaceae genera.</title>
        <authorList>
            <person name="Mueller A.J."/>
            <person name="Jung M.-Y."/>
            <person name="Strachan C.R."/>
            <person name="Herbold C.W."/>
            <person name="Kirkegaard R.H."/>
            <person name="Daims H."/>
        </authorList>
    </citation>
    <scope>NUCLEOTIDE SEQUENCE [LARGE SCALE GENOMIC DNA]</scope>
</reference>
<organism evidence="1 2">
    <name type="scientific">Candidatus Nitrohelix vancouverensis</name>
    <dbReference type="NCBI Taxonomy" id="2705534"/>
    <lineage>
        <taxon>Bacteria</taxon>
        <taxon>Pseudomonadati</taxon>
        <taxon>Nitrospinota/Tectimicrobiota group</taxon>
        <taxon>Nitrospinota</taxon>
        <taxon>Nitrospinia</taxon>
        <taxon>Nitrospinales</taxon>
        <taxon>Nitrospinaceae</taxon>
        <taxon>Candidatus Nitrohelix</taxon>
    </lineage>
</organism>
<evidence type="ECO:0000313" key="1">
    <source>
        <dbReference type="EMBL" id="QPJ66327.1"/>
    </source>
</evidence>
<evidence type="ECO:0000313" key="2">
    <source>
        <dbReference type="Proteomes" id="UP000594464"/>
    </source>
</evidence>
<gene>
    <name evidence="1" type="ORF">G3M78_13360</name>
</gene>
<accession>A0A7T0C4D6</accession>
<evidence type="ECO:0008006" key="3">
    <source>
        <dbReference type="Google" id="ProtNLM"/>
    </source>
</evidence>
<protein>
    <recommendedName>
        <fullName evidence="3">L-2-amino-thiazoline-4-carboxylic acid hydrolase</fullName>
    </recommendedName>
</protein>